<evidence type="ECO:0000256" key="1">
    <source>
        <dbReference type="SAM" id="MobiDB-lite"/>
    </source>
</evidence>
<organism evidence="2 3">
    <name type="scientific">Leptospira kanakyensis</name>
    <dbReference type="NCBI Taxonomy" id="2484968"/>
    <lineage>
        <taxon>Bacteria</taxon>
        <taxon>Pseudomonadati</taxon>
        <taxon>Spirochaetota</taxon>
        <taxon>Spirochaetia</taxon>
        <taxon>Leptospirales</taxon>
        <taxon>Leptospiraceae</taxon>
        <taxon>Leptospira</taxon>
    </lineage>
</organism>
<dbReference type="AlphaFoldDB" id="A0A6N4Q8V2"/>
<dbReference type="EMBL" id="RQFF01000037">
    <property type="protein sequence ID" value="TGK67087.1"/>
    <property type="molecule type" value="Genomic_DNA"/>
</dbReference>
<dbReference type="Proteomes" id="UP000297239">
    <property type="component" value="Unassembled WGS sequence"/>
</dbReference>
<evidence type="ECO:0000313" key="2">
    <source>
        <dbReference type="EMBL" id="TGK67087.1"/>
    </source>
</evidence>
<feature type="compositionally biased region" description="Low complexity" evidence="1">
    <location>
        <begin position="103"/>
        <end position="117"/>
    </location>
</feature>
<evidence type="ECO:0000313" key="3">
    <source>
        <dbReference type="Proteomes" id="UP000297239"/>
    </source>
</evidence>
<dbReference type="InterPro" id="IPR019694">
    <property type="entry name" value="Phage_HP1_Orf23"/>
</dbReference>
<name>A0A6N4Q8V2_9LEPT</name>
<dbReference type="RefSeq" id="WP_135636397.1">
    <property type="nucleotide sequence ID" value="NZ_RQFE01000031.1"/>
</dbReference>
<dbReference type="OrthoDB" id="338105at2"/>
<protein>
    <submittedName>
        <fullName evidence="2">Uncharacterized protein</fullName>
    </submittedName>
</protein>
<accession>A0A6N4Q8V2</accession>
<dbReference type="Pfam" id="PF10758">
    <property type="entry name" value="DUF2586"/>
    <property type="match status" value="1"/>
</dbReference>
<reference evidence="2" key="1">
    <citation type="journal article" date="2019" name="PLoS Negl. Trop. Dis.">
        <title>Revisiting the worldwide diversity of Leptospira species in the environment.</title>
        <authorList>
            <person name="Vincent A.T."/>
            <person name="Schiettekatte O."/>
            <person name="Bourhy P."/>
            <person name="Veyrier F.J."/>
            <person name="Picardeau M."/>
        </authorList>
    </citation>
    <scope>NUCLEOTIDE SEQUENCE [LARGE SCALE GENOMIC DNA]</scope>
    <source>
        <strain evidence="2">201800293</strain>
    </source>
</reference>
<feature type="region of interest" description="Disordered" evidence="1">
    <location>
        <begin position="1"/>
        <end position="20"/>
    </location>
</feature>
<comment type="caution">
    <text evidence="2">The sequence shown here is derived from an EMBL/GenBank/DDBJ whole genome shotgun (WGS) entry which is preliminary data.</text>
</comment>
<proteinExistence type="predicted"/>
<feature type="compositionally biased region" description="Polar residues" evidence="1">
    <location>
        <begin position="1"/>
        <end position="19"/>
    </location>
</feature>
<feature type="region of interest" description="Disordered" evidence="1">
    <location>
        <begin position="88"/>
        <end position="117"/>
    </location>
</feature>
<keyword evidence="3" id="KW-1185">Reference proteome</keyword>
<gene>
    <name evidence="2" type="ORF">EHQ18_18485</name>
</gene>
<sequence length="501" mass="54357">MGISSVNTTHQSGGLNNSEGFEDQIHAKIGEAEMGEPNKFKLIFSTQEAKDYFGQGPLVDSLQQHFEEFDEAAGEVPVPVLAGRPASDTVGTVEPPIPSEINTGTATAPTTSGTPTGSRKVVLRITKAGALGAAEVRKSEDGGVNFSPPVVLPISGVIALAVGVSATFTNATTPADTFKVGDTWTFIIKAPSASMVSVLECFRALKQLDQADQPFYFVHVLKGVTRAVAVSIGQLLTEMRNEKLFRLFAVVEIEGKQTELAAETIPAYFQRMQDEWDSFKSENVCVVGAEGRYISGGIESAGGWNAAKEISEANEVYRNAATYLCARIAASRVNESAAWVKKNKSRTFIGIRYWNGAYNTYLKPLDKIGLTMLVMYPDERGVFIASDNLMAPSDSDFQFIPEMRRKNKIERIIYKTSLPFLKMDTETNSGSGGLDAVKAYCDKAVSEAMEIAGKSEISGHEIVLGKIKKVGNQKVLPATIKMFIKDRIDAIQWTTQFGEAA</sequence>